<dbReference type="SUPFAM" id="SSF53474">
    <property type="entry name" value="alpha/beta-Hydrolases"/>
    <property type="match status" value="1"/>
</dbReference>
<accession>A0A5C7SPM0</accession>
<evidence type="ECO:0000313" key="1">
    <source>
        <dbReference type="EMBL" id="TXH85479.1"/>
    </source>
</evidence>
<dbReference type="EMBL" id="SSFD01000143">
    <property type="protein sequence ID" value="TXH85479.1"/>
    <property type="molecule type" value="Genomic_DNA"/>
</dbReference>
<proteinExistence type="predicted"/>
<gene>
    <name evidence="1" type="ORF">E6Q80_09600</name>
</gene>
<dbReference type="AlphaFoldDB" id="A0A5C7SPM0"/>
<dbReference type="RefSeq" id="WP_276658469.1">
    <property type="nucleotide sequence ID" value="NZ_SSFD01000143.1"/>
</dbReference>
<dbReference type="GO" id="GO:0016787">
    <property type="term" value="F:hydrolase activity"/>
    <property type="evidence" value="ECO:0007669"/>
    <property type="project" value="UniProtKB-KW"/>
</dbReference>
<keyword evidence="1" id="KW-0378">Hydrolase</keyword>
<sequence length="218" mass="23255">MKLRNTLISIPAQGAWLDGLLAHAPDVRGLAILPQSSGHPALDSGPRPVDVALQSRGFATLRVDLLTRQEALRDPDASYNIARLTERILAAVEWIAHQPPLAGLQLGLVTQDTGCAAAIRAAVKAPETFAAIACVDGRADLAGAEPLRQLRCPVRFIVSPGAPESAILEKAFSLLGGARHWLALPDAGDARQQEILQARAVTSWLEQHLAAAERTRVE</sequence>
<evidence type="ECO:0000313" key="2">
    <source>
        <dbReference type="Proteomes" id="UP000321192"/>
    </source>
</evidence>
<dbReference type="Gene3D" id="3.40.50.1820">
    <property type="entry name" value="alpha/beta hydrolase"/>
    <property type="match status" value="1"/>
</dbReference>
<dbReference type="InterPro" id="IPR029058">
    <property type="entry name" value="AB_hydrolase_fold"/>
</dbReference>
<comment type="caution">
    <text evidence="1">The sequence shown here is derived from an EMBL/GenBank/DDBJ whole genome shotgun (WGS) entry which is preliminary data.</text>
</comment>
<protein>
    <submittedName>
        <fullName evidence="1">Alpha/beta hydrolase</fullName>
    </submittedName>
</protein>
<reference evidence="1 2" key="1">
    <citation type="submission" date="2018-09" db="EMBL/GenBank/DDBJ databases">
        <title>Metagenome Assembled Genomes from an Advanced Water Purification Facility.</title>
        <authorList>
            <person name="Stamps B.W."/>
            <person name="Spear J.R."/>
        </authorList>
    </citation>
    <scope>NUCLEOTIDE SEQUENCE [LARGE SCALE GENOMIC DNA]</scope>
    <source>
        <strain evidence="1">Bin_27_1</strain>
    </source>
</reference>
<name>A0A5C7SPM0_THASP</name>
<dbReference type="Proteomes" id="UP000321192">
    <property type="component" value="Unassembled WGS sequence"/>
</dbReference>
<organism evidence="1 2">
    <name type="scientific">Thauera aminoaromatica</name>
    <dbReference type="NCBI Taxonomy" id="164330"/>
    <lineage>
        <taxon>Bacteria</taxon>
        <taxon>Pseudomonadati</taxon>
        <taxon>Pseudomonadota</taxon>
        <taxon>Betaproteobacteria</taxon>
        <taxon>Rhodocyclales</taxon>
        <taxon>Zoogloeaceae</taxon>
        <taxon>Thauera</taxon>
    </lineage>
</organism>